<feature type="compositionally biased region" description="Low complexity" evidence="1">
    <location>
        <begin position="70"/>
        <end position="80"/>
    </location>
</feature>
<protein>
    <submittedName>
        <fullName evidence="2">DUF6480 family protein</fullName>
    </submittedName>
</protein>
<dbReference type="AlphaFoldDB" id="A0AB39RSR2"/>
<dbReference type="Pfam" id="PF20088">
    <property type="entry name" value="DUF6480"/>
    <property type="match status" value="1"/>
</dbReference>
<feature type="region of interest" description="Disordered" evidence="1">
    <location>
        <begin position="1"/>
        <end position="80"/>
    </location>
</feature>
<proteinExistence type="predicted"/>
<name>A0AB39RSR2_9ACTN</name>
<sequence length="80" mass="8243">MAANNPDLDPRVTPAGKPGGSMPPGETPPAEAGPASDADPHETRTRGWYGGPTWPPVPRSCRPKQPPVTPSTSPSAAFDT</sequence>
<dbReference type="EMBL" id="CP163443">
    <property type="protein sequence ID" value="XDQ57794.1"/>
    <property type="molecule type" value="Genomic_DNA"/>
</dbReference>
<reference evidence="2" key="1">
    <citation type="submission" date="2024-07" db="EMBL/GenBank/DDBJ databases">
        <authorList>
            <person name="Yu S.T."/>
        </authorList>
    </citation>
    <scope>NUCLEOTIDE SEQUENCE</scope>
    <source>
        <strain evidence="2">R41</strain>
    </source>
</reference>
<evidence type="ECO:0000256" key="1">
    <source>
        <dbReference type="SAM" id="MobiDB-lite"/>
    </source>
</evidence>
<feature type="compositionally biased region" description="Pro residues" evidence="1">
    <location>
        <begin position="53"/>
        <end position="69"/>
    </location>
</feature>
<accession>A0AB39RSR2</accession>
<organism evidence="2">
    <name type="scientific">Streptomyces sp. R41</name>
    <dbReference type="NCBI Taxonomy" id="3238632"/>
    <lineage>
        <taxon>Bacteria</taxon>
        <taxon>Bacillati</taxon>
        <taxon>Actinomycetota</taxon>
        <taxon>Actinomycetes</taxon>
        <taxon>Kitasatosporales</taxon>
        <taxon>Streptomycetaceae</taxon>
        <taxon>Streptomyces</taxon>
    </lineage>
</organism>
<dbReference type="InterPro" id="IPR045512">
    <property type="entry name" value="DUF6480"/>
</dbReference>
<evidence type="ECO:0000313" key="2">
    <source>
        <dbReference type="EMBL" id="XDQ57794.1"/>
    </source>
</evidence>
<dbReference type="RefSeq" id="WP_369250855.1">
    <property type="nucleotide sequence ID" value="NZ_CP163443.1"/>
</dbReference>
<gene>
    <name evidence="2" type="ORF">AB5J53_42115</name>
</gene>